<evidence type="ECO:0000313" key="4">
    <source>
        <dbReference type="Proteomes" id="UP000238415"/>
    </source>
</evidence>
<gene>
    <name evidence="3" type="primary">ycgR</name>
    <name evidence="3" type="ORF">MOHU_20390</name>
</gene>
<dbReference type="AlphaFoldDB" id="A0A2T0AN06"/>
<dbReference type="SUPFAM" id="SSF141371">
    <property type="entry name" value="PilZ domain-like"/>
    <property type="match status" value="1"/>
</dbReference>
<evidence type="ECO:0000259" key="2">
    <source>
        <dbReference type="Pfam" id="PF12945"/>
    </source>
</evidence>
<feature type="domain" description="Type III secretion system flagellar brake protein YcgR PilZN" evidence="2">
    <location>
        <begin position="10"/>
        <end position="85"/>
    </location>
</feature>
<proteinExistence type="predicted"/>
<evidence type="ECO:0000313" key="3">
    <source>
        <dbReference type="EMBL" id="PRR70248.1"/>
    </source>
</evidence>
<dbReference type="Gene3D" id="2.40.10.220">
    <property type="entry name" value="predicted glycosyltransferase like domains"/>
    <property type="match status" value="1"/>
</dbReference>
<organism evidence="3 4">
    <name type="scientific">Neomoorella humiferrea</name>
    <dbReference type="NCBI Taxonomy" id="676965"/>
    <lineage>
        <taxon>Bacteria</taxon>
        <taxon>Bacillati</taxon>
        <taxon>Bacillota</taxon>
        <taxon>Clostridia</taxon>
        <taxon>Neomoorellales</taxon>
        <taxon>Neomoorellaceae</taxon>
        <taxon>Neomoorella</taxon>
    </lineage>
</organism>
<accession>A0A2T0AN06</accession>
<comment type="caution">
    <text evidence="3">The sequence shown here is derived from an EMBL/GenBank/DDBJ whole genome shotgun (WGS) entry which is preliminary data.</text>
</comment>
<keyword evidence="3" id="KW-0969">Cilium</keyword>
<dbReference type="Proteomes" id="UP000238415">
    <property type="component" value="Unassembled WGS sequence"/>
</dbReference>
<dbReference type="OrthoDB" id="3493at2"/>
<dbReference type="Pfam" id="PF12945">
    <property type="entry name" value="PilZNR"/>
    <property type="match status" value="1"/>
</dbReference>
<feature type="domain" description="PilZ" evidence="1">
    <location>
        <begin position="115"/>
        <end position="207"/>
    </location>
</feature>
<keyword evidence="3" id="KW-0966">Cell projection</keyword>
<name>A0A2T0AN06_9FIRM</name>
<evidence type="ECO:0000259" key="1">
    <source>
        <dbReference type="Pfam" id="PF07238"/>
    </source>
</evidence>
<dbReference type="RefSeq" id="WP_106005960.1">
    <property type="nucleotide sequence ID" value="NZ_CP136418.1"/>
</dbReference>
<dbReference type="InterPro" id="IPR009875">
    <property type="entry name" value="PilZ_domain"/>
</dbReference>
<keyword evidence="3" id="KW-0282">Flagellum</keyword>
<reference evidence="3 4" key="1">
    <citation type="submission" date="2018-03" db="EMBL/GenBank/DDBJ databases">
        <title>Genome sequence of Moorella humiferrea DSM 23265.</title>
        <authorList>
            <person name="Poehlein A."/>
            <person name="Daniel R."/>
        </authorList>
    </citation>
    <scope>NUCLEOTIDE SEQUENCE [LARGE SCALE GENOMIC DNA]</scope>
    <source>
        <strain evidence="3 4">DSM 23265</strain>
    </source>
</reference>
<dbReference type="EMBL" id="PVXM01000049">
    <property type="protein sequence ID" value="PRR70248.1"/>
    <property type="molecule type" value="Genomic_DNA"/>
</dbReference>
<keyword evidence="4" id="KW-1185">Reference proteome</keyword>
<dbReference type="GO" id="GO:0035438">
    <property type="term" value="F:cyclic-di-GMP binding"/>
    <property type="evidence" value="ECO:0007669"/>
    <property type="project" value="InterPro"/>
</dbReference>
<sequence>MARPNFIAVNLPVIIKTSGRDVRTIVQDTREDGFAVLAPAGEEVVLLPGEEILVVCNRQDARYEFATKVQRFVPEEPPLYYLAYPEEYRRIQVRSHVRARAALDVRYAPWPAEDWPHRPPRACARGVTVDISGGGAQLVLREPMVPGDLLYLEICLPGSRRAPLHLAGRVKRVAPREIDGERRYEVGVAFEALSERQEDEIVAFVFRRLLEERRRGGWEHGS</sequence>
<dbReference type="Pfam" id="PF07238">
    <property type="entry name" value="PilZ"/>
    <property type="match status" value="1"/>
</dbReference>
<dbReference type="InterPro" id="IPR009926">
    <property type="entry name" value="T3SS_YcgR_PilZN"/>
</dbReference>
<protein>
    <submittedName>
        <fullName evidence="3">Flagellar brake protein YcgR</fullName>
    </submittedName>
</protein>